<gene>
    <name evidence="7" type="ORF">SAMN04515672_2024</name>
</gene>
<sequence>MSSATLWLEYALAAISVAGLPALFVVFVLKGALIGKIFPTSVFLSGYVVLTTPTHVGAATIVVLVTVAHVIGQFAVYTGSRRYGEEIVSAVPYLSFDPSSDRFRRVGDWFDRYGDVAVFGTNVIPWSRGLIAIPAGVSSYPRRRYLFHVGASTLLYHSVYVALPLLGLAAIA</sequence>
<dbReference type="EMBL" id="FNFE01000002">
    <property type="protein sequence ID" value="SDJ97820.1"/>
    <property type="molecule type" value="Genomic_DNA"/>
</dbReference>
<dbReference type="OrthoDB" id="204088at2157"/>
<keyword evidence="4 6" id="KW-1133">Transmembrane helix</keyword>
<dbReference type="PANTHER" id="PTHR42709">
    <property type="entry name" value="ALKALINE PHOSPHATASE LIKE PROTEIN"/>
    <property type="match status" value="1"/>
</dbReference>
<evidence type="ECO:0000256" key="2">
    <source>
        <dbReference type="ARBA" id="ARBA00022475"/>
    </source>
</evidence>
<comment type="subcellular location">
    <subcellularLocation>
        <location evidence="1">Cell membrane</location>
        <topology evidence="1">Multi-pass membrane protein</topology>
    </subcellularLocation>
</comment>
<evidence type="ECO:0000256" key="5">
    <source>
        <dbReference type="ARBA" id="ARBA00023136"/>
    </source>
</evidence>
<protein>
    <submittedName>
        <fullName evidence="7">Membrane protein DedA, SNARE-associated domain</fullName>
    </submittedName>
</protein>
<keyword evidence="2" id="KW-1003">Cell membrane</keyword>
<name>A0A1G8Y6W9_9EURY</name>
<evidence type="ECO:0000256" key="6">
    <source>
        <dbReference type="SAM" id="Phobius"/>
    </source>
</evidence>
<feature type="transmembrane region" description="Helical" evidence="6">
    <location>
        <begin position="6"/>
        <end position="26"/>
    </location>
</feature>
<keyword evidence="3 6" id="KW-0812">Transmembrane</keyword>
<dbReference type="AlphaFoldDB" id="A0A1G8Y6W9"/>
<feature type="transmembrane region" description="Helical" evidence="6">
    <location>
        <begin position="145"/>
        <end position="171"/>
    </location>
</feature>
<accession>A0A1G8Y6W9</accession>
<organism evidence="7 8">
    <name type="scientific">Natronorubrum texcoconense</name>
    <dbReference type="NCBI Taxonomy" id="1095776"/>
    <lineage>
        <taxon>Archaea</taxon>
        <taxon>Methanobacteriati</taxon>
        <taxon>Methanobacteriota</taxon>
        <taxon>Stenosarchaea group</taxon>
        <taxon>Halobacteria</taxon>
        <taxon>Halobacteriales</taxon>
        <taxon>Natrialbaceae</taxon>
        <taxon>Natronorubrum</taxon>
    </lineage>
</organism>
<dbReference type="STRING" id="1095776.SAMN04515672_2024"/>
<evidence type="ECO:0000256" key="3">
    <source>
        <dbReference type="ARBA" id="ARBA00022692"/>
    </source>
</evidence>
<dbReference type="PANTHER" id="PTHR42709:SF6">
    <property type="entry name" value="UNDECAPRENYL PHOSPHATE TRANSPORTER A"/>
    <property type="match status" value="1"/>
</dbReference>
<dbReference type="GO" id="GO:0005886">
    <property type="term" value="C:plasma membrane"/>
    <property type="evidence" value="ECO:0007669"/>
    <property type="project" value="UniProtKB-SubCell"/>
</dbReference>
<dbReference type="Proteomes" id="UP000198882">
    <property type="component" value="Unassembled WGS sequence"/>
</dbReference>
<feature type="transmembrane region" description="Helical" evidence="6">
    <location>
        <begin position="56"/>
        <end position="77"/>
    </location>
</feature>
<evidence type="ECO:0000313" key="7">
    <source>
        <dbReference type="EMBL" id="SDJ97820.1"/>
    </source>
</evidence>
<proteinExistence type="predicted"/>
<keyword evidence="8" id="KW-1185">Reference proteome</keyword>
<dbReference type="RefSeq" id="WP_090305193.1">
    <property type="nucleotide sequence ID" value="NZ_FNFE01000002.1"/>
</dbReference>
<dbReference type="InterPro" id="IPR051311">
    <property type="entry name" value="DedA_domain"/>
</dbReference>
<evidence type="ECO:0000313" key="8">
    <source>
        <dbReference type="Proteomes" id="UP000198882"/>
    </source>
</evidence>
<reference evidence="8" key="1">
    <citation type="submission" date="2016-10" db="EMBL/GenBank/DDBJ databases">
        <authorList>
            <person name="Varghese N."/>
            <person name="Submissions S."/>
        </authorList>
    </citation>
    <scope>NUCLEOTIDE SEQUENCE [LARGE SCALE GENOMIC DNA]</scope>
    <source>
        <strain evidence="8">B4,CECT 8067,JCM 17497</strain>
    </source>
</reference>
<evidence type="ECO:0000256" key="4">
    <source>
        <dbReference type="ARBA" id="ARBA00022989"/>
    </source>
</evidence>
<evidence type="ECO:0000256" key="1">
    <source>
        <dbReference type="ARBA" id="ARBA00004651"/>
    </source>
</evidence>
<keyword evidence="5 6" id="KW-0472">Membrane</keyword>